<dbReference type="CDD" id="cd17502">
    <property type="entry name" value="MFS_Azr1_MDR_like"/>
    <property type="match status" value="1"/>
</dbReference>
<feature type="transmembrane region" description="Helical" evidence="8">
    <location>
        <begin position="298"/>
        <end position="316"/>
    </location>
</feature>
<dbReference type="RefSeq" id="XP_037161077.1">
    <property type="nucleotide sequence ID" value="XM_037312063.1"/>
</dbReference>
<feature type="compositionally biased region" description="Polar residues" evidence="7">
    <location>
        <begin position="1"/>
        <end position="10"/>
    </location>
</feature>
<evidence type="ECO:0000256" key="2">
    <source>
        <dbReference type="ARBA" id="ARBA00008335"/>
    </source>
</evidence>
<proteinExistence type="inferred from homology"/>
<feature type="transmembrane region" description="Helical" evidence="8">
    <location>
        <begin position="228"/>
        <end position="249"/>
    </location>
</feature>
<feature type="transmembrane region" description="Helical" evidence="8">
    <location>
        <begin position="542"/>
        <end position="560"/>
    </location>
</feature>
<dbReference type="PANTHER" id="PTHR23501:SF84">
    <property type="entry name" value="VACUOLAR MEMBRANE AMINO ACID UPTAKE TRANSPORTER FNX2"/>
    <property type="match status" value="1"/>
</dbReference>
<dbReference type="PANTHER" id="PTHR23501">
    <property type="entry name" value="MAJOR FACILITATOR SUPERFAMILY"/>
    <property type="match status" value="1"/>
</dbReference>
<comment type="subcellular location">
    <subcellularLocation>
        <location evidence="1">Endomembrane system</location>
        <topology evidence="1">Multi-pass membrane protein</topology>
    </subcellularLocation>
</comment>
<dbReference type="GO" id="GO:0012505">
    <property type="term" value="C:endomembrane system"/>
    <property type="evidence" value="ECO:0007669"/>
    <property type="project" value="UniProtKB-SubCell"/>
</dbReference>
<keyword evidence="5 8" id="KW-1133">Transmembrane helix</keyword>
<dbReference type="InterPro" id="IPR036259">
    <property type="entry name" value="MFS_trans_sf"/>
</dbReference>
<dbReference type="FunFam" id="1.20.1720.10:FF:000013">
    <property type="entry name" value="Related to multidrug resistance proteins"/>
    <property type="match status" value="1"/>
</dbReference>
<sequence length="567" mass="60888">MQHQEATETSPLLAKPTAALPDPSLTPNSVPPSEIGATGHPNGDAKPAEDEESQTNGEDRGHQYEGMPDVKAKLWYIVPAIGIGTFLSAADQTIIVSCYGKIGSDLKSLENTSWIATAYFLTLSSFQPLYGKMSDIFGRKSCLLFGYAIFGLGCLWCGLARNMNELIAARAFAGIGGGGMTTVVSIILSDIVPLRERGTWQGIINIIYASGAGCGAPLGGLLADQVSWRWAFLAQAPMCAAAFLSVALVLKLPEQESSDWKTKLRRIDFLGAFLLVAAIFLLLLGLDRGSNDSWSAPITITSLCISFLLFLLFIVVELKLAAEPFAPGRIIFKRSLVACYLCNFFAFGGWMTVLFYIPLFYQAVDGFSATQAGVRLLPNVVAAVSGSLSGGLLMQRTGKYYWLTVLAYSTSTFGTLLIILCTGLVVNNTYGISIGLVMGGFCLGIGTTTTLIGLIANAAPEDQAIATACSYLFRSLGSVVVLSLTASVVQQSLKNQLREHLSGNDADDIVKRVRESLDYVKTLEPAVREAVRQCYASSTRNGFTFSLGIACCAMLASWFIREKSLSR</sequence>
<reference evidence="10 11" key="1">
    <citation type="journal article" date="2020" name="Genomics">
        <title>Complete, high-quality genomes from long-read metagenomic sequencing of two wolf lichen thalli reveals enigmatic genome architecture.</title>
        <authorList>
            <person name="McKenzie S.K."/>
            <person name="Walston R.F."/>
            <person name="Allen J.L."/>
        </authorList>
    </citation>
    <scope>NUCLEOTIDE SEQUENCE [LARGE SCALE GENOMIC DNA]</scope>
    <source>
        <strain evidence="10">WasteWater2</strain>
    </source>
</reference>
<feature type="transmembrane region" description="Helical" evidence="8">
    <location>
        <begin position="167"/>
        <end position="188"/>
    </location>
</feature>
<evidence type="ECO:0000256" key="5">
    <source>
        <dbReference type="ARBA" id="ARBA00022989"/>
    </source>
</evidence>
<feature type="transmembrane region" description="Helical" evidence="8">
    <location>
        <begin position="142"/>
        <end position="161"/>
    </location>
</feature>
<evidence type="ECO:0000256" key="3">
    <source>
        <dbReference type="ARBA" id="ARBA00022448"/>
    </source>
</evidence>
<dbReference type="OrthoDB" id="3437016at2759"/>
<keyword evidence="4 8" id="KW-0812">Transmembrane</keyword>
<feature type="transmembrane region" description="Helical" evidence="8">
    <location>
        <begin position="200"/>
        <end position="222"/>
    </location>
</feature>
<keyword evidence="11" id="KW-1185">Reference proteome</keyword>
<dbReference type="PROSITE" id="PS50850">
    <property type="entry name" value="MFS"/>
    <property type="match status" value="1"/>
</dbReference>
<evidence type="ECO:0000313" key="10">
    <source>
        <dbReference type="EMBL" id="KAF6231645.1"/>
    </source>
</evidence>
<dbReference type="Pfam" id="PF07690">
    <property type="entry name" value="MFS_1"/>
    <property type="match status" value="1"/>
</dbReference>
<feature type="region of interest" description="Disordered" evidence="7">
    <location>
        <begin position="1"/>
        <end position="65"/>
    </location>
</feature>
<evidence type="ECO:0000256" key="6">
    <source>
        <dbReference type="ARBA" id="ARBA00023136"/>
    </source>
</evidence>
<dbReference type="InterPro" id="IPR011701">
    <property type="entry name" value="MFS"/>
</dbReference>
<evidence type="ECO:0000313" key="11">
    <source>
        <dbReference type="Proteomes" id="UP000578531"/>
    </source>
</evidence>
<feature type="transmembrane region" description="Helical" evidence="8">
    <location>
        <begin position="337"/>
        <end position="361"/>
    </location>
</feature>
<dbReference type="Gene3D" id="1.20.1720.10">
    <property type="entry name" value="Multidrug resistance protein D"/>
    <property type="match status" value="1"/>
</dbReference>
<feature type="domain" description="Major facilitator superfamily (MFS) profile" evidence="9">
    <location>
        <begin position="77"/>
        <end position="565"/>
    </location>
</feature>
<comment type="similarity">
    <text evidence="2">Belongs to the major facilitator superfamily.</text>
</comment>
<dbReference type="GO" id="GO:0046943">
    <property type="term" value="F:carboxylic acid transmembrane transporter activity"/>
    <property type="evidence" value="ECO:0007669"/>
    <property type="project" value="UniProtKB-ARBA"/>
</dbReference>
<evidence type="ECO:0000256" key="1">
    <source>
        <dbReference type="ARBA" id="ARBA00004127"/>
    </source>
</evidence>
<dbReference type="SUPFAM" id="SSF103473">
    <property type="entry name" value="MFS general substrate transporter"/>
    <property type="match status" value="1"/>
</dbReference>
<name>A0A8H6L134_9LECA</name>
<comment type="caution">
    <text evidence="10">The sequence shown here is derived from an EMBL/GenBank/DDBJ whole genome shotgun (WGS) entry which is preliminary data.</text>
</comment>
<dbReference type="GO" id="GO:0000329">
    <property type="term" value="C:fungal-type vacuole membrane"/>
    <property type="evidence" value="ECO:0007669"/>
    <property type="project" value="TreeGrafter"/>
</dbReference>
<organism evidence="10 11">
    <name type="scientific">Letharia columbiana</name>
    <dbReference type="NCBI Taxonomy" id="112416"/>
    <lineage>
        <taxon>Eukaryota</taxon>
        <taxon>Fungi</taxon>
        <taxon>Dikarya</taxon>
        <taxon>Ascomycota</taxon>
        <taxon>Pezizomycotina</taxon>
        <taxon>Lecanoromycetes</taxon>
        <taxon>OSLEUM clade</taxon>
        <taxon>Lecanoromycetidae</taxon>
        <taxon>Lecanorales</taxon>
        <taxon>Lecanorineae</taxon>
        <taxon>Parmeliaceae</taxon>
        <taxon>Letharia</taxon>
    </lineage>
</organism>
<evidence type="ECO:0000256" key="8">
    <source>
        <dbReference type="SAM" id="Phobius"/>
    </source>
</evidence>
<dbReference type="Proteomes" id="UP000578531">
    <property type="component" value="Unassembled WGS sequence"/>
</dbReference>
<evidence type="ECO:0000256" key="4">
    <source>
        <dbReference type="ARBA" id="ARBA00022692"/>
    </source>
</evidence>
<feature type="transmembrane region" description="Helical" evidence="8">
    <location>
        <begin position="114"/>
        <end position="130"/>
    </location>
</feature>
<protein>
    <recommendedName>
        <fullName evidence="9">Major facilitator superfamily (MFS) profile domain-containing protein</fullName>
    </recommendedName>
</protein>
<gene>
    <name evidence="10" type="ORF">HO173_010177</name>
</gene>
<accession>A0A8H6L134</accession>
<feature type="transmembrane region" description="Helical" evidence="8">
    <location>
        <begin position="471"/>
        <end position="489"/>
    </location>
</feature>
<dbReference type="AlphaFoldDB" id="A0A8H6L134"/>
<feature type="transmembrane region" description="Helical" evidence="8">
    <location>
        <begin position="373"/>
        <end position="393"/>
    </location>
</feature>
<feature type="transmembrane region" description="Helical" evidence="8">
    <location>
        <begin position="432"/>
        <end position="459"/>
    </location>
</feature>
<feature type="transmembrane region" description="Helical" evidence="8">
    <location>
        <begin position="74"/>
        <end position="102"/>
    </location>
</feature>
<dbReference type="GO" id="GO:0015174">
    <property type="term" value="F:basic amino acid transmembrane transporter activity"/>
    <property type="evidence" value="ECO:0007669"/>
    <property type="project" value="TreeGrafter"/>
</dbReference>
<evidence type="ECO:0000259" key="9">
    <source>
        <dbReference type="PROSITE" id="PS50850"/>
    </source>
</evidence>
<evidence type="ECO:0000256" key="7">
    <source>
        <dbReference type="SAM" id="MobiDB-lite"/>
    </source>
</evidence>
<feature type="transmembrane region" description="Helical" evidence="8">
    <location>
        <begin position="400"/>
        <end position="426"/>
    </location>
</feature>
<keyword evidence="3" id="KW-0813">Transport</keyword>
<dbReference type="EMBL" id="JACCJC010000055">
    <property type="protein sequence ID" value="KAF6231645.1"/>
    <property type="molecule type" value="Genomic_DNA"/>
</dbReference>
<dbReference type="Gene3D" id="1.20.1250.20">
    <property type="entry name" value="MFS general substrate transporter like domains"/>
    <property type="match status" value="1"/>
</dbReference>
<dbReference type="InterPro" id="IPR020846">
    <property type="entry name" value="MFS_dom"/>
</dbReference>
<feature type="transmembrane region" description="Helical" evidence="8">
    <location>
        <begin position="269"/>
        <end position="286"/>
    </location>
</feature>
<dbReference type="GeneID" id="59291824"/>
<keyword evidence="6 8" id="KW-0472">Membrane</keyword>